<dbReference type="Pfam" id="PF01627">
    <property type="entry name" value="Hpt"/>
    <property type="match status" value="1"/>
</dbReference>
<organism evidence="3 4">
    <name type="scientific">Slackia isoflavoniconvertens</name>
    <dbReference type="NCBI Taxonomy" id="572010"/>
    <lineage>
        <taxon>Bacteria</taxon>
        <taxon>Bacillati</taxon>
        <taxon>Actinomycetota</taxon>
        <taxon>Coriobacteriia</taxon>
        <taxon>Eggerthellales</taxon>
        <taxon>Eggerthellaceae</taxon>
        <taxon>Slackia</taxon>
    </lineage>
</organism>
<reference evidence="4" key="1">
    <citation type="submission" date="2018-05" db="EMBL/GenBank/DDBJ databases">
        <title>Genome Sequencing of selected type strains of the family Eggerthellaceae.</title>
        <authorList>
            <person name="Danylec N."/>
            <person name="Stoll D.A."/>
            <person name="Doetsch A."/>
            <person name="Huch M."/>
        </authorList>
    </citation>
    <scope>NUCLEOTIDE SEQUENCE [LARGE SCALE GENOMIC DNA]</scope>
    <source>
        <strain evidence="4">DSM 22006</strain>
    </source>
</reference>
<name>A0A3N0IJ47_9ACTN</name>
<sequence>MTTLEQAYHELGCDYEGVTNRLMGDALIARFVGKFFEDESFAKLGEALAAQDVKAAFMAAHTLKGVCQNLGLDNLYAPSSELTEVLRAGSLEGADELYAKVAAEYRKTKEVLTPCLQ</sequence>
<dbReference type="InterPro" id="IPR008207">
    <property type="entry name" value="Sig_transdc_His_kin_Hpt_dom"/>
</dbReference>
<comment type="caution">
    <text evidence="3">The sequence shown here is derived from an EMBL/GenBank/DDBJ whole genome shotgun (WGS) entry which is preliminary data.</text>
</comment>
<dbReference type="Proteomes" id="UP000271472">
    <property type="component" value="Unassembled WGS sequence"/>
</dbReference>
<dbReference type="Gene3D" id="1.20.120.160">
    <property type="entry name" value="HPT domain"/>
    <property type="match status" value="1"/>
</dbReference>
<dbReference type="InterPro" id="IPR036641">
    <property type="entry name" value="HPT_dom_sf"/>
</dbReference>
<dbReference type="PROSITE" id="PS50894">
    <property type="entry name" value="HPT"/>
    <property type="match status" value="1"/>
</dbReference>
<dbReference type="GO" id="GO:0000160">
    <property type="term" value="P:phosphorelay signal transduction system"/>
    <property type="evidence" value="ECO:0007669"/>
    <property type="project" value="InterPro"/>
</dbReference>
<keyword evidence="4" id="KW-1185">Reference proteome</keyword>
<evidence type="ECO:0000259" key="2">
    <source>
        <dbReference type="PROSITE" id="PS50894"/>
    </source>
</evidence>
<evidence type="ECO:0000313" key="3">
    <source>
        <dbReference type="EMBL" id="RNM37043.1"/>
    </source>
</evidence>
<keyword evidence="1" id="KW-0597">Phosphoprotein</keyword>
<feature type="domain" description="HPt" evidence="2">
    <location>
        <begin position="24"/>
        <end position="117"/>
    </location>
</feature>
<proteinExistence type="predicted"/>
<dbReference type="OrthoDB" id="1669200at2"/>
<protein>
    <submittedName>
        <fullName evidence="3">Hpt domain-containing protein</fullName>
    </submittedName>
</protein>
<dbReference type="EMBL" id="QIBZ01000002">
    <property type="protein sequence ID" value="RNM37043.1"/>
    <property type="molecule type" value="Genomic_DNA"/>
</dbReference>
<accession>A0A3N0IJ47</accession>
<feature type="modified residue" description="Phosphohistidine" evidence="1">
    <location>
        <position position="61"/>
    </location>
</feature>
<dbReference type="AlphaFoldDB" id="A0A3N0IJ47"/>
<evidence type="ECO:0000313" key="4">
    <source>
        <dbReference type="Proteomes" id="UP000271472"/>
    </source>
</evidence>
<gene>
    <name evidence="3" type="ORF">DMP05_01415</name>
</gene>
<dbReference type="RefSeq" id="WP_123218840.1">
    <property type="nucleotide sequence ID" value="NZ_JACHYQ010000001.1"/>
</dbReference>
<dbReference type="GeneID" id="98662645"/>
<dbReference type="SUPFAM" id="SSF47226">
    <property type="entry name" value="Histidine-containing phosphotransfer domain, HPT domain"/>
    <property type="match status" value="1"/>
</dbReference>
<evidence type="ECO:0000256" key="1">
    <source>
        <dbReference type="PROSITE-ProRule" id="PRU00110"/>
    </source>
</evidence>